<dbReference type="Proteomes" id="UP000198816">
    <property type="component" value="Unassembled WGS sequence"/>
</dbReference>
<sequence>MNMTSHARTRQSQRAVPPLIVDWLDRYGTREADGRGAEIVYFNKQSKRTLERDAGKRVVDLLGQYFDAYLVVEDEKVITVGHRYKRVRRA</sequence>
<evidence type="ECO:0000313" key="1">
    <source>
        <dbReference type="EMBL" id="SDX45064.1"/>
    </source>
</evidence>
<gene>
    <name evidence="1" type="ORF">SAMN05421783_1273</name>
</gene>
<evidence type="ECO:0008006" key="3">
    <source>
        <dbReference type="Google" id="ProtNLM"/>
    </source>
</evidence>
<dbReference type="EMBL" id="FNNZ01000027">
    <property type="protein sequence ID" value="SDX45064.1"/>
    <property type="molecule type" value="Genomic_DNA"/>
</dbReference>
<keyword evidence="2" id="KW-1185">Reference proteome</keyword>
<proteinExistence type="predicted"/>
<name>A0A1H3BUP1_THIRO</name>
<protein>
    <recommendedName>
        <fullName evidence="3">DUF4258 domain-containing protein</fullName>
    </recommendedName>
</protein>
<reference evidence="2" key="1">
    <citation type="submission" date="2016-10" db="EMBL/GenBank/DDBJ databases">
        <authorList>
            <person name="Varghese N."/>
            <person name="Submissions S."/>
        </authorList>
    </citation>
    <scope>NUCLEOTIDE SEQUENCE [LARGE SCALE GENOMIC DNA]</scope>
    <source>
        <strain evidence="2">DSM 217</strain>
    </source>
</reference>
<organism evidence="1 2">
    <name type="scientific">Thiocapsa roseopersicina</name>
    <dbReference type="NCBI Taxonomy" id="1058"/>
    <lineage>
        <taxon>Bacteria</taxon>
        <taxon>Pseudomonadati</taxon>
        <taxon>Pseudomonadota</taxon>
        <taxon>Gammaproteobacteria</taxon>
        <taxon>Chromatiales</taxon>
        <taxon>Chromatiaceae</taxon>
        <taxon>Thiocapsa</taxon>
    </lineage>
</organism>
<accession>A0A1H3BUP1</accession>
<dbReference type="AlphaFoldDB" id="A0A1H3BUP1"/>
<evidence type="ECO:0000313" key="2">
    <source>
        <dbReference type="Proteomes" id="UP000198816"/>
    </source>
</evidence>